<proteinExistence type="predicted"/>
<dbReference type="InterPro" id="IPR001623">
    <property type="entry name" value="DnaJ_domain"/>
</dbReference>
<dbReference type="PANTHER" id="PTHR24074">
    <property type="entry name" value="CO-CHAPERONE PROTEIN DJLA"/>
    <property type="match status" value="1"/>
</dbReference>
<dbReference type="Proteomes" id="UP001369815">
    <property type="component" value="Unassembled WGS sequence"/>
</dbReference>
<feature type="region of interest" description="Disordered" evidence="1">
    <location>
        <begin position="76"/>
        <end position="204"/>
    </location>
</feature>
<gene>
    <name evidence="3" type="ORF">Daesc_007813</name>
</gene>
<dbReference type="EMBL" id="JBANMG010000007">
    <property type="protein sequence ID" value="KAK6951282.1"/>
    <property type="molecule type" value="Genomic_DNA"/>
</dbReference>
<dbReference type="AlphaFoldDB" id="A0AAX6MGI5"/>
<feature type="compositionally biased region" description="Basic and acidic residues" evidence="1">
    <location>
        <begin position="101"/>
        <end position="114"/>
    </location>
</feature>
<accession>A0AAX6MGI5</accession>
<feature type="compositionally biased region" description="Basic and acidic residues" evidence="1">
    <location>
        <begin position="130"/>
        <end position="153"/>
    </location>
</feature>
<dbReference type="PROSITE" id="PS50076">
    <property type="entry name" value="DNAJ_2"/>
    <property type="match status" value="1"/>
</dbReference>
<dbReference type="InterPro" id="IPR050817">
    <property type="entry name" value="DjlA_DnaK_co-chaperone"/>
</dbReference>
<name>A0AAX6MGI5_9PEZI</name>
<comment type="caution">
    <text evidence="3">The sequence shown here is derived from an EMBL/GenBank/DDBJ whole genome shotgun (WGS) entry which is preliminary data.</text>
</comment>
<evidence type="ECO:0000313" key="3">
    <source>
        <dbReference type="EMBL" id="KAK6951282.1"/>
    </source>
</evidence>
<dbReference type="PRINTS" id="PR00625">
    <property type="entry name" value="JDOMAIN"/>
</dbReference>
<dbReference type="InterPro" id="IPR036869">
    <property type="entry name" value="J_dom_sf"/>
</dbReference>
<sequence length="356" mass="40657">MAQITFPNNDLYKVLGVDSDASPEAIRKAYRELVKKVHPDKAEGGNTPENNARFQQVSEAWEILRDEVLRREYDTHRESAEDLGHDRSIGPKRRRKGPTGEGERNRYRRDRSSDMRSGGYEAKPNNRGKPYFEKWGHDSPSDSDNSSRSRATEAEPEPFAYTSPLYDKPPFRRSSTTKGAQEASGASFTNQYGSSDPRAPPHRADSLADRLTAMHVRVDMRTLCSNLDTISREFQFLEKSFHTMPFSISDQEQQRWGKLYNDATNALKIVDNMYDDLDLWVEDIEYMRKTSRPPACHLPAQFAYISAITTLMKYAATACVTIQGMILTCPYDPPQQYFDDLEERMKILIGACGQQQ</sequence>
<dbReference type="PROSITE" id="PS00636">
    <property type="entry name" value="DNAJ_1"/>
    <property type="match status" value="1"/>
</dbReference>
<feature type="region of interest" description="Disordered" evidence="1">
    <location>
        <begin position="37"/>
        <end position="56"/>
    </location>
</feature>
<dbReference type="SUPFAM" id="SSF46565">
    <property type="entry name" value="Chaperone J-domain"/>
    <property type="match status" value="1"/>
</dbReference>
<feature type="compositionally biased region" description="Polar residues" evidence="1">
    <location>
        <begin position="173"/>
        <end position="194"/>
    </location>
</feature>
<feature type="compositionally biased region" description="Polar residues" evidence="1">
    <location>
        <begin position="47"/>
        <end position="56"/>
    </location>
</feature>
<dbReference type="InterPro" id="IPR018253">
    <property type="entry name" value="DnaJ_domain_CS"/>
</dbReference>
<dbReference type="CDD" id="cd06257">
    <property type="entry name" value="DnaJ"/>
    <property type="match status" value="1"/>
</dbReference>
<dbReference type="SMART" id="SM00271">
    <property type="entry name" value="DnaJ"/>
    <property type="match status" value="1"/>
</dbReference>
<feature type="domain" description="J" evidence="2">
    <location>
        <begin position="10"/>
        <end position="77"/>
    </location>
</feature>
<dbReference type="Gene3D" id="1.10.287.110">
    <property type="entry name" value="DnaJ domain"/>
    <property type="match status" value="1"/>
</dbReference>
<protein>
    <recommendedName>
        <fullName evidence="2">J domain-containing protein</fullName>
    </recommendedName>
</protein>
<evidence type="ECO:0000259" key="2">
    <source>
        <dbReference type="PROSITE" id="PS50076"/>
    </source>
</evidence>
<feature type="compositionally biased region" description="Basic and acidic residues" evidence="1">
    <location>
        <begin position="76"/>
        <end position="89"/>
    </location>
</feature>
<evidence type="ECO:0000313" key="4">
    <source>
        <dbReference type="Proteomes" id="UP001369815"/>
    </source>
</evidence>
<keyword evidence="4" id="KW-1185">Reference proteome</keyword>
<organism evidence="3 4">
    <name type="scientific">Daldinia eschscholtzii</name>
    <dbReference type="NCBI Taxonomy" id="292717"/>
    <lineage>
        <taxon>Eukaryota</taxon>
        <taxon>Fungi</taxon>
        <taxon>Dikarya</taxon>
        <taxon>Ascomycota</taxon>
        <taxon>Pezizomycotina</taxon>
        <taxon>Sordariomycetes</taxon>
        <taxon>Xylariomycetidae</taxon>
        <taxon>Xylariales</taxon>
        <taxon>Hypoxylaceae</taxon>
        <taxon>Daldinia</taxon>
    </lineage>
</organism>
<evidence type="ECO:0000256" key="1">
    <source>
        <dbReference type="SAM" id="MobiDB-lite"/>
    </source>
</evidence>
<dbReference type="Pfam" id="PF00226">
    <property type="entry name" value="DnaJ"/>
    <property type="match status" value="1"/>
</dbReference>
<reference evidence="3 4" key="1">
    <citation type="journal article" date="2024" name="Front Chem Biol">
        <title>Unveiling the potential of Daldinia eschscholtzii MFLUCC 19-0629 through bioactivity and bioinformatics studies for enhanced sustainable agriculture production.</title>
        <authorList>
            <person name="Brooks S."/>
            <person name="Weaver J.A."/>
            <person name="Klomchit A."/>
            <person name="Alharthi S.A."/>
            <person name="Onlamun T."/>
            <person name="Nurani R."/>
            <person name="Vong T.K."/>
            <person name="Alberti F."/>
            <person name="Greco C."/>
        </authorList>
    </citation>
    <scope>NUCLEOTIDE SEQUENCE [LARGE SCALE GENOMIC DNA]</scope>
    <source>
        <strain evidence="3">MFLUCC 19-0629</strain>
    </source>
</reference>